<dbReference type="Gene3D" id="1.10.10.60">
    <property type="entry name" value="Homeodomain-like"/>
    <property type="match status" value="2"/>
</dbReference>
<dbReference type="InterPro" id="IPR009594">
    <property type="entry name" value="Tscrpt_reg_HTH_AraC_N"/>
</dbReference>
<reference evidence="5 6" key="1">
    <citation type="submission" date="2023-07" db="EMBL/GenBank/DDBJ databases">
        <title>Genomic Encyclopedia of Type Strains, Phase IV (KMG-IV): sequencing the most valuable type-strain genomes for metagenomic binning, comparative biology and taxonomic classification.</title>
        <authorList>
            <person name="Goeker M."/>
        </authorList>
    </citation>
    <scope>NUCLEOTIDE SEQUENCE [LARGE SCALE GENOMIC DNA]</scope>
    <source>
        <strain evidence="5 6">DSM 5896</strain>
    </source>
</reference>
<gene>
    <name evidence="5" type="ORF">J3R73_003242</name>
</gene>
<dbReference type="SMART" id="SM00342">
    <property type="entry name" value="HTH_ARAC"/>
    <property type="match status" value="1"/>
</dbReference>
<dbReference type="InterPro" id="IPR018062">
    <property type="entry name" value="HTH_AraC-typ_CS"/>
</dbReference>
<name>A0ABU0FHA9_9HYPH</name>
<accession>A0ABU0FHA9</accession>
<keyword evidence="2" id="KW-0238">DNA-binding</keyword>
<dbReference type="InterPro" id="IPR009057">
    <property type="entry name" value="Homeodomain-like_sf"/>
</dbReference>
<dbReference type="SUPFAM" id="SSF46689">
    <property type="entry name" value="Homeodomain-like"/>
    <property type="match status" value="2"/>
</dbReference>
<evidence type="ECO:0000313" key="5">
    <source>
        <dbReference type="EMBL" id="MDQ0393450.1"/>
    </source>
</evidence>
<dbReference type="PANTHER" id="PTHR43436">
    <property type="entry name" value="ARAC-FAMILY TRANSCRIPTIONAL REGULATOR"/>
    <property type="match status" value="1"/>
</dbReference>
<evidence type="ECO:0000256" key="1">
    <source>
        <dbReference type="ARBA" id="ARBA00023015"/>
    </source>
</evidence>
<organism evidence="5 6">
    <name type="scientific">Labrys monachus</name>
    <dbReference type="NCBI Taxonomy" id="217067"/>
    <lineage>
        <taxon>Bacteria</taxon>
        <taxon>Pseudomonadati</taxon>
        <taxon>Pseudomonadota</taxon>
        <taxon>Alphaproteobacteria</taxon>
        <taxon>Hyphomicrobiales</taxon>
        <taxon>Xanthobacteraceae</taxon>
        <taxon>Labrys</taxon>
    </lineage>
</organism>
<evidence type="ECO:0000256" key="2">
    <source>
        <dbReference type="ARBA" id="ARBA00023125"/>
    </source>
</evidence>
<dbReference type="InterPro" id="IPR018060">
    <property type="entry name" value="HTH_AraC"/>
</dbReference>
<dbReference type="PROSITE" id="PS01124">
    <property type="entry name" value="HTH_ARAC_FAMILY_2"/>
    <property type="match status" value="1"/>
</dbReference>
<dbReference type="Proteomes" id="UP001237448">
    <property type="component" value="Unassembled WGS sequence"/>
</dbReference>
<keyword evidence="6" id="KW-1185">Reference proteome</keyword>
<protein>
    <submittedName>
        <fullName evidence="5">AraC-like DNA-binding protein</fullName>
    </submittedName>
</protein>
<evidence type="ECO:0000259" key="4">
    <source>
        <dbReference type="PROSITE" id="PS01124"/>
    </source>
</evidence>
<dbReference type="PANTHER" id="PTHR43436:SF1">
    <property type="entry name" value="TRANSCRIPTIONAL REGULATORY PROTEIN"/>
    <property type="match status" value="1"/>
</dbReference>
<proteinExistence type="predicted"/>
<dbReference type="RefSeq" id="WP_307428813.1">
    <property type="nucleotide sequence ID" value="NZ_JAUSVK010000001.1"/>
</dbReference>
<dbReference type="Pfam" id="PF12833">
    <property type="entry name" value="HTH_18"/>
    <property type="match status" value="1"/>
</dbReference>
<dbReference type="PROSITE" id="PS00041">
    <property type="entry name" value="HTH_ARAC_FAMILY_1"/>
    <property type="match status" value="1"/>
</dbReference>
<keyword evidence="1" id="KW-0805">Transcription regulation</keyword>
<evidence type="ECO:0000256" key="3">
    <source>
        <dbReference type="ARBA" id="ARBA00023163"/>
    </source>
</evidence>
<dbReference type="EMBL" id="JAUSVK010000001">
    <property type="protein sequence ID" value="MDQ0393450.1"/>
    <property type="molecule type" value="Genomic_DNA"/>
</dbReference>
<sequence>MAEALLRFTERQPGESPYRTPIDRVIILRSDHPKPPSHMISSPAMCIVAQGAKWAMFGGNRLEYRAGQALVIGVETPSIGRVIEASPGEPCLVLAFELDIAMMRSVAEGLEAPPKASGEAGRGVFVTDFQGPLADCALRLVRLLETPKAIATLYPVIMREICYWLLTGPHGGDVARMTLANGPSHRVISAMHSLRDRFREAVRIDELAAIAQMSPSAFHRQFKALTSLTPLQYQKQLRLLEARRLMISSAVNVEAASFQVGYESPSQFSREYARMFGAPPKRNAKQMQTLLREDRAVAGAELIALSVE</sequence>
<dbReference type="Pfam" id="PF06719">
    <property type="entry name" value="AraC_N"/>
    <property type="match status" value="1"/>
</dbReference>
<keyword evidence="3" id="KW-0804">Transcription</keyword>
<feature type="domain" description="HTH araC/xylS-type" evidence="4">
    <location>
        <begin position="188"/>
        <end position="286"/>
    </location>
</feature>
<evidence type="ECO:0000313" key="6">
    <source>
        <dbReference type="Proteomes" id="UP001237448"/>
    </source>
</evidence>
<comment type="caution">
    <text evidence="5">The sequence shown here is derived from an EMBL/GenBank/DDBJ whole genome shotgun (WGS) entry which is preliminary data.</text>
</comment>